<gene>
    <name evidence="1" type="ORF">GIS00_06845</name>
</gene>
<evidence type="ECO:0000313" key="1">
    <source>
        <dbReference type="EMBL" id="MTD13659.1"/>
    </source>
</evidence>
<sequence>MDIKIGVTDSGRELVVASTAQPEEIEKQVAEALEKSTNLVLVDEKGRRVIVPAARITYVEIAPSDTRRVGFGSA</sequence>
<dbReference type="RefSeq" id="WP_322097614.1">
    <property type="nucleotide sequence ID" value="NZ_WLYK01000001.1"/>
</dbReference>
<dbReference type="EMBL" id="WLYK01000001">
    <property type="protein sequence ID" value="MTD13659.1"/>
    <property type="molecule type" value="Genomic_DNA"/>
</dbReference>
<dbReference type="Proteomes" id="UP000460221">
    <property type="component" value="Unassembled WGS sequence"/>
</dbReference>
<evidence type="ECO:0000313" key="2">
    <source>
        <dbReference type="Proteomes" id="UP000460221"/>
    </source>
</evidence>
<dbReference type="AlphaFoldDB" id="A0A7K1FJP6"/>
<dbReference type="InterPro" id="IPR021456">
    <property type="entry name" value="DUF3107"/>
</dbReference>
<reference evidence="1 2" key="1">
    <citation type="submission" date="2019-11" db="EMBL/GenBank/DDBJ databases">
        <authorList>
            <person name="Jiang L.-Q."/>
        </authorList>
    </citation>
    <scope>NUCLEOTIDE SEQUENCE [LARGE SCALE GENOMIC DNA]</scope>
    <source>
        <strain evidence="1 2">YIM 132087</strain>
    </source>
</reference>
<name>A0A7K1FJP6_9ACTN</name>
<comment type="caution">
    <text evidence="1">The sequence shown here is derived from an EMBL/GenBank/DDBJ whole genome shotgun (WGS) entry which is preliminary data.</text>
</comment>
<dbReference type="Pfam" id="PF11305">
    <property type="entry name" value="DUF3107"/>
    <property type="match status" value="1"/>
</dbReference>
<proteinExistence type="predicted"/>
<keyword evidence="2" id="KW-1185">Reference proteome</keyword>
<accession>A0A7K1FJP6</accession>
<organism evidence="1 2">
    <name type="scientific">Nakamurella alba</name>
    <dbReference type="NCBI Taxonomy" id="2665158"/>
    <lineage>
        <taxon>Bacteria</taxon>
        <taxon>Bacillati</taxon>
        <taxon>Actinomycetota</taxon>
        <taxon>Actinomycetes</taxon>
        <taxon>Nakamurellales</taxon>
        <taxon>Nakamurellaceae</taxon>
        <taxon>Nakamurella</taxon>
    </lineage>
</organism>
<protein>
    <submittedName>
        <fullName evidence="1">DUF3107 family protein</fullName>
    </submittedName>
</protein>